<dbReference type="Gene3D" id="1.10.287.380">
    <property type="entry name" value="Valyl-tRNA synthetase, C-terminal domain"/>
    <property type="match status" value="1"/>
</dbReference>
<evidence type="ECO:0000259" key="16">
    <source>
        <dbReference type="Pfam" id="PF10458"/>
    </source>
</evidence>
<dbReference type="SUPFAM" id="SSF52374">
    <property type="entry name" value="Nucleotidylyl transferase"/>
    <property type="match status" value="1"/>
</dbReference>
<evidence type="ECO:0000256" key="9">
    <source>
        <dbReference type="ARBA" id="ARBA00023146"/>
    </source>
</evidence>
<dbReference type="SUPFAM" id="SSF47323">
    <property type="entry name" value="Anticodon-binding domain of a subclass of class I aminoacyl-tRNA synthetases"/>
    <property type="match status" value="1"/>
</dbReference>
<dbReference type="GO" id="GO:0005829">
    <property type="term" value="C:cytosol"/>
    <property type="evidence" value="ECO:0007669"/>
    <property type="project" value="TreeGrafter"/>
</dbReference>
<keyword evidence="5 12" id="KW-0547">Nucleotide-binding</keyword>
<comment type="function">
    <text evidence="12">Catalyzes the attachment of valine to tRNA(Val). As ValRS can inadvertently accommodate and process structurally similar amino acids such as threonine, to avoid such errors, it has a 'posttransfer' editing activity that hydrolyzes mischarged Thr-tRNA(Val) in a tRNA-dependent manner.</text>
</comment>
<comment type="subcellular location">
    <subcellularLocation>
        <location evidence="1 12">Cytoplasm</location>
    </subcellularLocation>
</comment>
<keyword evidence="9 12" id="KW-0030">Aminoacyl-tRNA synthetase</keyword>
<dbReference type="FunFam" id="3.40.50.620:FF:000032">
    <property type="entry name" value="Valine--tRNA ligase"/>
    <property type="match status" value="1"/>
</dbReference>
<dbReference type="PANTHER" id="PTHR11946">
    <property type="entry name" value="VALYL-TRNA SYNTHETASES"/>
    <property type="match status" value="1"/>
</dbReference>
<dbReference type="SUPFAM" id="SSF50677">
    <property type="entry name" value="ValRS/IleRS/LeuRS editing domain"/>
    <property type="match status" value="1"/>
</dbReference>
<dbReference type="InterPro" id="IPR001412">
    <property type="entry name" value="aa-tRNA-synth_I_CS"/>
</dbReference>
<dbReference type="GO" id="GO:0005524">
    <property type="term" value="F:ATP binding"/>
    <property type="evidence" value="ECO:0007669"/>
    <property type="project" value="UniProtKB-UniRule"/>
</dbReference>
<dbReference type="Pfam" id="PF00133">
    <property type="entry name" value="tRNA-synt_1"/>
    <property type="match status" value="1"/>
</dbReference>
<reference evidence="17 18" key="1">
    <citation type="submission" date="2019-02" db="EMBL/GenBank/DDBJ databases">
        <title>Deep-cultivation of Planctomycetes and their phenomic and genomic characterization uncovers novel biology.</title>
        <authorList>
            <person name="Wiegand S."/>
            <person name="Jogler M."/>
            <person name="Boedeker C."/>
            <person name="Pinto D."/>
            <person name="Vollmers J."/>
            <person name="Rivas-Marin E."/>
            <person name="Kohn T."/>
            <person name="Peeters S.H."/>
            <person name="Heuer A."/>
            <person name="Rast P."/>
            <person name="Oberbeckmann S."/>
            <person name="Bunk B."/>
            <person name="Jeske O."/>
            <person name="Meyerdierks A."/>
            <person name="Storesund J.E."/>
            <person name="Kallscheuer N."/>
            <person name="Luecker S."/>
            <person name="Lage O.M."/>
            <person name="Pohl T."/>
            <person name="Merkel B.J."/>
            <person name="Hornburger P."/>
            <person name="Mueller R.-W."/>
            <person name="Bruemmer F."/>
            <person name="Labrenz M."/>
            <person name="Spormann A.M."/>
            <person name="Op Den Camp H."/>
            <person name="Overmann J."/>
            <person name="Amann R."/>
            <person name="Jetten M.S.M."/>
            <person name="Mascher T."/>
            <person name="Medema M.H."/>
            <person name="Devos D.P."/>
            <person name="Kaster A.-K."/>
            <person name="Ovreas L."/>
            <person name="Rohde M."/>
            <person name="Galperin M.Y."/>
            <person name="Jogler C."/>
        </authorList>
    </citation>
    <scope>NUCLEOTIDE SEQUENCE [LARGE SCALE GENOMIC DNA]</scope>
    <source>
        <strain evidence="17 18">Poly41</strain>
    </source>
</reference>
<evidence type="ECO:0000256" key="12">
    <source>
        <dbReference type="HAMAP-Rule" id="MF_02004"/>
    </source>
</evidence>
<evidence type="ECO:0000259" key="15">
    <source>
        <dbReference type="Pfam" id="PF08264"/>
    </source>
</evidence>
<dbReference type="PANTHER" id="PTHR11946:SF93">
    <property type="entry name" value="VALINE--TRNA LIGASE, CHLOROPLASTIC_MITOCHONDRIAL 2"/>
    <property type="match status" value="1"/>
</dbReference>
<dbReference type="InterPro" id="IPR033705">
    <property type="entry name" value="Anticodon_Ia_Val"/>
</dbReference>
<dbReference type="GO" id="GO:0002161">
    <property type="term" value="F:aminoacyl-tRNA deacylase activity"/>
    <property type="evidence" value="ECO:0007669"/>
    <property type="project" value="InterPro"/>
</dbReference>
<dbReference type="InterPro" id="IPR010978">
    <property type="entry name" value="tRNA-bd_arm"/>
</dbReference>
<dbReference type="CDD" id="cd07962">
    <property type="entry name" value="Anticodon_Ia_Val"/>
    <property type="match status" value="1"/>
</dbReference>
<dbReference type="HAMAP" id="MF_02004">
    <property type="entry name" value="Val_tRNA_synth_type1"/>
    <property type="match status" value="1"/>
</dbReference>
<dbReference type="InterPro" id="IPR009080">
    <property type="entry name" value="tRNAsynth_Ia_anticodon-bd"/>
</dbReference>
<dbReference type="PRINTS" id="PR00986">
    <property type="entry name" value="TRNASYNTHVAL"/>
</dbReference>
<evidence type="ECO:0000256" key="4">
    <source>
        <dbReference type="ARBA" id="ARBA00022598"/>
    </source>
</evidence>
<evidence type="ECO:0000256" key="3">
    <source>
        <dbReference type="ARBA" id="ARBA00022490"/>
    </source>
</evidence>
<dbReference type="Pfam" id="PF08264">
    <property type="entry name" value="Anticodon_1"/>
    <property type="match status" value="1"/>
</dbReference>
<dbReference type="Pfam" id="PF10458">
    <property type="entry name" value="Val_tRNA-synt_C"/>
    <property type="match status" value="1"/>
</dbReference>
<dbReference type="InterPro" id="IPR019499">
    <property type="entry name" value="Val-tRNA_synth_tRNA-bd"/>
</dbReference>
<dbReference type="EMBL" id="SJPV01000010">
    <property type="protein sequence ID" value="TWU33322.1"/>
    <property type="molecule type" value="Genomic_DNA"/>
</dbReference>
<evidence type="ECO:0000256" key="2">
    <source>
        <dbReference type="ARBA" id="ARBA00011245"/>
    </source>
</evidence>
<dbReference type="GO" id="GO:0006438">
    <property type="term" value="P:valyl-tRNA aminoacylation"/>
    <property type="evidence" value="ECO:0007669"/>
    <property type="project" value="UniProtKB-UniRule"/>
</dbReference>
<dbReference type="CDD" id="cd00817">
    <property type="entry name" value="ValRS_core"/>
    <property type="match status" value="1"/>
</dbReference>
<comment type="domain">
    <text evidence="12">The C-terminal coiled-coil domain is crucial for aminoacylation activity.</text>
</comment>
<evidence type="ECO:0000259" key="14">
    <source>
        <dbReference type="Pfam" id="PF00133"/>
    </source>
</evidence>
<dbReference type="InterPro" id="IPR037118">
    <property type="entry name" value="Val-tRNA_synth_C_sf"/>
</dbReference>
<keyword evidence="7 12" id="KW-0648">Protein biosynthesis</keyword>
<proteinExistence type="inferred from homology"/>
<comment type="similarity">
    <text evidence="11 12">Belongs to the class-I aminoacyl-tRNA synthetase family. ValS type 1 subfamily.</text>
</comment>
<keyword evidence="4 12" id="KW-0436">Ligase</keyword>
<comment type="subunit">
    <text evidence="2 12">Monomer.</text>
</comment>
<name>A0A5C6D8Q9_9BACT</name>
<dbReference type="RefSeq" id="WP_146529647.1">
    <property type="nucleotide sequence ID" value="NZ_SJPV01000010.1"/>
</dbReference>
<feature type="domain" description="Aminoacyl-tRNA synthetase class Ia" evidence="14">
    <location>
        <begin position="16"/>
        <end position="649"/>
    </location>
</feature>
<evidence type="ECO:0000256" key="7">
    <source>
        <dbReference type="ARBA" id="ARBA00022917"/>
    </source>
</evidence>
<feature type="compositionally biased region" description="Polar residues" evidence="13">
    <location>
        <begin position="1017"/>
        <end position="1030"/>
    </location>
</feature>
<dbReference type="Gene3D" id="3.40.50.620">
    <property type="entry name" value="HUPs"/>
    <property type="match status" value="2"/>
</dbReference>
<feature type="binding site" evidence="12">
    <location>
        <position position="613"/>
    </location>
    <ligand>
        <name>ATP</name>
        <dbReference type="ChEBI" id="CHEBI:30616"/>
    </ligand>
</feature>
<dbReference type="InterPro" id="IPR009008">
    <property type="entry name" value="Val/Leu/Ile-tRNA-synth_edit"/>
</dbReference>
<dbReference type="OrthoDB" id="9810365at2"/>
<dbReference type="GO" id="GO:0004832">
    <property type="term" value="F:valine-tRNA ligase activity"/>
    <property type="evidence" value="ECO:0007669"/>
    <property type="project" value="UniProtKB-UniRule"/>
</dbReference>
<evidence type="ECO:0000256" key="8">
    <source>
        <dbReference type="ARBA" id="ARBA00023054"/>
    </source>
</evidence>
<evidence type="ECO:0000256" key="10">
    <source>
        <dbReference type="ARBA" id="ARBA00047552"/>
    </source>
</evidence>
<comment type="caution">
    <text evidence="17">The sequence shown here is derived from an EMBL/GenBank/DDBJ whole genome shotgun (WGS) entry which is preliminary data.</text>
</comment>
<keyword evidence="3 12" id="KW-0963">Cytoplasm</keyword>
<evidence type="ECO:0000256" key="5">
    <source>
        <dbReference type="ARBA" id="ARBA00022741"/>
    </source>
</evidence>
<organism evidence="17 18">
    <name type="scientific">Novipirellula artificiosorum</name>
    <dbReference type="NCBI Taxonomy" id="2528016"/>
    <lineage>
        <taxon>Bacteria</taxon>
        <taxon>Pseudomonadati</taxon>
        <taxon>Planctomycetota</taxon>
        <taxon>Planctomycetia</taxon>
        <taxon>Pirellulales</taxon>
        <taxon>Pirellulaceae</taxon>
        <taxon>Novipirellula</taxon>
    </lineage>
</organism>
<comment type="catalytic activity">
    <reaction evidence="10 12">
        <text>tRNA(Val) + L-valine + ATP = L-valyl-tRNA(Val) + AMP + diphosphate</text>
        <dbReference type="Rhea" id="RHEA:10704"/>
        <dbReference type="Rhea" id="RHEA-COMP:9672"/>
        <dbReference type="Rhea" id="RHEA-COMP:9708"/>
        <dbReference type="ChEBI" id="CHEBI:30616"/>
        <dbReference type="ChEBI" id="CHEBI:33019"/>
        <dbReference type="ChEBI" id="CHEBI:57762"/>
        <dbReference type="ChEBI" id="CHEBI:78442"/>
        <dbReference type="ChEBI" id="CHEBI:78537"/>
        <dbReference type="ChEBI" id="CHEBI:456215"/>
        <dbReference type="EC" id="6.1.1.9"/>
    </reaction>
</comment>
<dbReference type="InterPro" id="IPR013155">
    <property type="entry name" value="M/V/L/I-tRNA-synth_anticd-bd"/>
</dbReference>
<comment type="caution">
    <text evidence="12">Lacks conserved residue(s) required for the propagation of feature annotation.</text>
</comment>
<dbReference type="InterPro" id="IPR014729">
    <property type="entry name" value="Rossmann-like_a/b/a_fold"/>
</dbReference>
<dbReference type="SUPFAM" id="SSF46589">
    <property type="entry name" value="tRNA-binding arm"/>
    <property type="match status" value="1"/>
</dbReference>
<sequence length="1030" mass="116606">MTIPTRFDHTEAAEKIAEAWESAGCARAEPRTDKKPFSIVIPPPNVTGALHLGHGLNNTLQDILVRTKRMQGFEALWMPGTDHAGIATQAVVERRLKDQENKSRHDLGREALVQRIWDWKAQYETRILGQLKRMGCSCDWSRLRFTLDDVCAAAVRATFFDLFGKQRIYRGKRLVNWDTFLQTAVSDDEVFNETKKGHFWHIFYPVVDPKPGEPARLEIATTRPETMLGDTAVAVHPDPEAALQQTEKELREKLSAVSAGEKDDIQQQLDRLQQRRNEMLPLLIKLRDMARDGRMLTLPLMNREIPLIADEWAKPEMGTGCVKITPAHDPNDYEVGKRAGLPMINILNPDGTMNAETGPYEGLTISKCRNKVVDDLENLDLLGEIEDREIELPHSDRSKTPIEPYLADQWFVAMAELAQSAMDAVTDQRVKIFPERYRKGYLDWLSEKRDWPVSRQLWWGHQIPIWSVGGISETEAEAIEAKLQAFPEYASGKIAQRIDPDEAGTHSIFVCLRDEDVKLESKVQSLGLTRDDDVLDTWFSSALWPHSTLGWPAKTAELDYFYPTSTLITSRDIITLWVARMVLMGLNNLGEVPFQEVFIHPKILDGNGEGMSKSKGNGVDPNDVIDKFGPDALRFGLARLATETQDVRMPVQYECPHCEKLIDQTKKNQSLPAVQCPECKERFSTQWAETEADKALLKGAVVSEKFETARNFVNKLWNAARFALMNFEDYKPQSIQVAELPLEDRWLLSRLSTVTRDVSEAIEHYHFAEASRILYDFAWNEFCSFYVEIAKPRLSDDSLRAVTQAVIAHGLDTLLRLLHPIMPFVTESIWGFLNEAAAERGLPEPTVAPRFVMTAAWPEAVASHHDESIERQFNEFQEVVGAIRRIRASQNIAPRESVPVAIRCSPSSAALLEPMRTYFQGLAGAEVVALGEQANAFEIDAPLALTSLDIDVHVDLEKFIDVEAELARLEKLLDQLVKQITGKQQKLSNENFVSRAPAEVVAKERDSLEDLQKQRKSVQSDIQRLTQRSR</sequence>
<evidence type="ECO:0000256" key="13">
    <source>
        <dbReference type="SAM" id="MobiDB-lite"/>
    </source>
</evidence>
<dbReference type="FunFam" id="1.10.287.380:FF:000001">
    <property type="entry name" value="Valine--tRNA ligase"/>
    <property type="match status" value="1"/>
</dbReference>
<evidence type="ECO:0000313" key="17">
    <source>
        <dbReference type="EMBL" id="TWU33322.1"/>
    </source>
</evidence>
<dbReference type="Proteomes" id="UP000319143">
    <property type="component" value="Unassembled WGS sequence"/>
</dbReference>
<feature type="region of interest" description="Disordered" evidence="13">
    <location>
        <begin position="1007"/>
        <end position="1030"/>
    </location>
</feature>
<evidence type="ECO:0000256" key="6">
    <source>
        <dbReference type="ARBA" id="ARBA00022840"/>
    </source>
</evidence>
<keyword evidence="8 12" id="KW-0175">Coiled coil</keyword>
<comment type="domain">
    <text evidence="12">ValRS has two distinct active sites: one for aminoacylation and one for editing. The misactivated threonine is translocated from the active site to the editing site.</text>
</comment>
<dbReference type="EC" id="6.1.1.9" evidence="12"/>
<dbReference type="Gene3D" id="3.90.740.10">
    <property type="entry name" value="Valyl/Leucyl/Isoleucyl-tRNA synthetase, editing domain"/>
    <property type="match status" value="1"/>
</dbReference>
<keyword evidence="6 12" id="KW-0067">ATP-binding</keyword>
<evidence type="ECO:0000313" key="18">
    <source>
        <dbReference type="Proteomes" id="UP000319143"/>
    </source>
</evidence>
<accession>A0A5C6D8Q9</accession>
<feature type="domain" description="Valyl-tRNA synthetase tRNA-binding arm" evidence="16">
    <location>
        <begin position="961"/>
        <end position="1025"/>
    </location>
</feature>
<dbReference type="AlphaFoldDB" id="A0A5C6D8Q9"/>
<protein>
    <recommendedName>
        <fullName evidence="12">Valine--tRNA ligase</fullName>
        <ecNumber evidence="12">6.1.1.9</ecNumber>
    </recommendedName>
    <alternativeName>
        <fullName evidence="12">Valyl-tRNA synthetase</fullName>
        <shortName evidence="12">ValRS</shortName>
    </alternativeName>
</protein>
<keyword evidence="18" id="KW-1185">Reference proteome</keyword>
<dbReference type="InterPro" id="IPR002300">
    <property type="entry name" value="aa-tRNA-synth_Ia"/>
</dbReference>
<dbReference type="InterPro" id="IPR002303">
    <property type="entry name" value="Valyl-tRNA_ligase"/>
</dbReference>
<feature type="domain" description="Methionyl/Valyl/Leucyl/Isoleucyl-tRNA synthetase anticodon-binding" evidence="15">
    <location>
        <begin position="744"/>
        <end position="901"/>
    </location>
</feature>
<evidence type="ECO:0000256" key="1">
    <source>
        <dbReference type="ARBA" id="ARBA00004496"/>
    </source>
</evidence>
<dbReference type="Gene3D" id="1.10.730.10">
    <property type="entry name" value="Isoleucyl-tRNA Synthetase, Domain 1"/>
    <property type="match status" value="1"/>
</dbReference>
<feature type="short sequence motif" description="'HIGH' region" evidence="12">
    <location>
        <begin position="44"/>
        <end position="54"/>
    </location>
</feature>
<gene>
    <name evidence="12 17" type="primary">valS</name>
    <name evidence="17" type="ORF">Poly41_50750</name>
</gene>
<evidence type="ECO:0000256" key="11">
    <source>
        <dbReference type="ARBA" id="ARBA00060830"/>
    </source>
</evidence>
<dbReference type="PROSITE" id="PS00178">
    <property type="entry name" value="AA_TRNA_LIGASE_I"/>
    <property type="match status" value="1"/>
</dbReference>